<dbReference type="Proteomes" id="UP000321570">
    <property type="component" value="Unassembled WGS sequence"/>
</dbReference>
<dbReference type="EMBL" id="CABIJS010000177">
    <property type="protein sequence ID" value="VUZ45507.1"/>
    <property type="molecule type" value="Genomic_DNA"/>
</dbReference>
<feature type="compositionally biased region" description="Polar residues" evidence="1">
    <location>
        <begin position="453"/>
        <end position="473"/>
    </location>
</feature>
<feature type="compositionally biased region" description="Low complexity" evidence="1">
    <location>
        <begin position="313"/>
        <end position="332"/>
    </location>
</feature>
<feature type="region of interest" description="Disordered" evidence="1">
    <location>
        <begin position="247"/>
        <end position="276"/>
    </location>
</feature>
<dbReference type="AlphaFoldDB" id="A0A564YE03"/>
<feature type="compositionally biased region" description="Polar residues" evidence="1">
    <location>
        <begin position="255"/>
        <end position="265"/>
    </location>
</feature>
<protein>
    <submittedName>
        <fullName evidence="2">Uncharacterized protein</fullName>
    </submittedName>
</protein>
<organism evidence="2 3">
    <name type="scientific">Hymenolepis diminuta</name>
    <name type="common">Rat tapeworm</name>
    <dbReference type="NCBI Taxonomy" id="6216"/>
    <lineage>
        <taxon>Eukaryota</taxon>
        <taxon>Metazoa</taxon>
        <taxon>Spiralia</taxon>
        <taxon>Lophotrochozoa</taxon>
        <taxon>Platyhelminthes</taxon>
        <taxon>Cestoda</taxon>
        <taxon>Eucestoda</taxon>
        <taxon>Cyclophyllidea</taxon>
        <taxon>Hymenolepididae</taxon>
        <taxon>Hymenolepis</taxon>
    </lineage>
</organism>
<evidence type="ECO:0000313" key="2">
    <source>
        <dbReference type="EMBL" id="VUZ45507.1"/>
    </source>
</evidence>
<reference evidence="2 3" key="1">
    <citation type="submission" date="2019-07" db="EMBL/GenBank/DDBJ databases">
        <authorList>
            <person name="Jastrzebski P J."/>
            <person name="Paukszto L."/>
            <person name="Jastrzebski P J."/>
        </authorList>
    </citation>
    <scope>NUCLEOTIDE SEQUENCE [LARGE SCALE GENOMIC DNA]</scope>
    <source>
        <strain evidence="2 3">WMS-il1</strain>
    </source>
</reference>
<feature type="compositionally biased region" description="Low complexity" evidence="1">
    <location>
        <begin position="474"/>
        <end position="485"/>
    </location>
</feature>
<keyword evidence="3" id="KW-1185">Reference proteome</keyword>
<feature type="compositionally biased region" description="Basic and acidic residues" evidence="1">
    <location>
        <begin position="351"/>
        <end position="363"/>
    </location>
</feature>
<evidence type="ECO:0000313" key="3">
    <source>
        <dbReference type="Proteomes" id="UP000321570"/>
    </source>
</evidence>
<name>A0A564YE03_HYMDI</name>
<feature type="non-terminal residue" evidence="2">
    <location>
        <position position="1"/>
    </location>
</feature>
<feature type="compositionally biased region" description="Low complexity" evidence="1">
    <location>
        <begin position="384"/>
        <end position="397"/>
    </location>
</feature>
<proteinExistence type="predicted"/>
<accession>A0A564YE03</accession>
<feature type="region of interest" description="Disordered" evidence="1">
    <location>
        <begin position="348"/>
        <end position="485"/>
    </location>
</feature>
<sequence length="485" mass="54423">CAKYFYEDAEYCYYYRGFCAPDHHFVRTGDIARIIKSYTVGFQFPGKMVFDIRAIAKNFERFGQIRRIVQNPWIGKGFVVFTEQKSAVCAHLELYHSVGDRPMELFQLRDSDIENDLFSVELFTDSKLGDLMRSYKMYRVDFRVTGSIPAFTSICECFCQGNVAYQLEFTEILMRGSAKFWSFAFAETIKSNNFVIGDAFLQCEGEIYTEIGHMMVHIVRSPKLNVILEELVAQLLEKLLEPGKEVSEEKDNVVSEESNAATKSIETIRRPSSRKRPSGYRLVRITPVLIWKPETKLTLEMNFADDSEVDVGSGETKSLSSPSSSDSSASKNDTISSVMEFLNSLPSESSVKLDESVSSHETEGSLFDGSENFDISDDTHQQKIKSQTTQSSEETSSISPRSGRHKHVTFSSEVTYCTIPPAEEDPSNLGPEKEGVCQSTETQARSALEDSESGSQHLSPDVSNVSQPTEPQTSSSRSKSFSSER</sequence>
<evidence type="ECO:0000256" key="1">
    <source>
        <dbReference type="SAM" id="MobiDB-lite"/>
    </source>
</evidence>
<gene>
    <name evidence="2" type="ORF">WMSIL1_LOCUS5481</name>
</gene>
<feature type="region of interest" description="Disordered" evidence="1">
    <location>
        <begin position="308"/>
        <end position="332"/>
    </location>
</feature>